<dbReference type="SUPFAM" id="SSF54534">
    <property type="entry name" value="FKBP-like"/>
    <property type="match status" value="1"/>
</dbReference>
<protein>
    <recommendedName>
        <fullName evidence="2">Parvulin-like PPIase</fullName>
    </recommendedName>
    <alternativeName>
        <fullName evidence="9">Peptidyl-prolyl cis-trans isomerase plp</fullName>
    </alternativeName>
    <alternativeName>
        <fullName evidence="12">Periplasmic chaperone PpiD</fullName>
    </alternativeName>
    <alternativeName>
        <fullName evidence="13">Periplasmic folding chaperone</fullName>
    </alternativeName>
    <alternativeName>
        <fullName evidence="10">Rotamase plp</fullName>
    </alternativeName>
</protein>
<accession>A0A1W6NYH0</accession>
<evidence type="ECO:0000256" key="12">
    <source>
        <dbReference type="ARBA" id="ARBA00040743"/>
    </source>
</evidence>
<feature type="domain" description="PpiC" evidence="15">
    <location>
        <begin position="243"/>
        <end position="362"/>
    </location>
</feature>
<proteinExistence type="inferred from homology"/>
<dbReference type="RefSeq" id="WP_085785804.1">
    <property type="nucleotide sequence ID" value="NZ_CP019937.1"/>
</dbReference>
<dbReference type="InterPro" id="IPR046357">
    <property type="entry name" value="PPIase_dom_sf"/>
</dbReference>
<evidence type="ECO:0000256" key="4">
    <source>
        <dbReference type="ARBA" id="ARBA00022519"/>
    </source>
</evidence>
<dbReference type="AlphaFoldDB" id="A0A1W6NYH0"/>
<evidence type="ECO:0000256" key="1">
    <source>
        <dbReference type="ARBA" id="ARBA00004382"/>
    </source>
</evidence>
<evidence type="ECO:0000259" key="15">
    <source>
        <dbReference type="Pfam" id="PF13145"/>
    </source>
</evidence>
<dbReference type="InterPro" id="IPR052029">
    <property type="entry name" value="PpiD_chaperone"/>
</dbReference>
<dbReference type="GO" id="GO:0003755">
    <property type="term" value="F:peptidyl-prolyl cis-trans isomerase activity"/>
    <property type="evidence" value="ECO:0007669"/>
    <property type="project" value="InterPro"/>
</dbReference>
<dbReference type="PANTHER" id="PTHR47529:SF1">
    <property type="entry name" value="PERIPLASMIC CHAPERONE PPID"/>
    <property type="match status" value="1"/>
</dbReference>
<keyword evidence="4" id="KW-0997">Cell inner membrane</keyword>
<keyword evidence="8" id="KW-0143">Chaperone</keyword>
<evidence type="ECO:0000313" key="17">
    <source>
        <dbReference type="Proteomes" id="UP000242447"/>
    </source>
</evidence>
<dbReference type="OrthoDB" id="9768393at2"/>
<dbReference type="Pfam" id="PF13145">
    <property type="entry name" value="Rotamase_2"/>
    <property type="match status" value="1"/>
</dbReference>
<evidence type="ECO:0000256" key="6">
    <source>
        <dbReference type="ARBA" id="ARBA00022989"/>
    </source>
</evidence>
<evidence type="ECO:0000256" key="13">
    <source>
        <dbReference type="ARBA" id="ARBA00042775"/>
    </source>
</evidence>
<dbReference type="PANTHER" id="PTHR47529">
    <property type="entry name" value="PEPTIDYL-PROLYL CIS-TRANS ISOMERASE D"/>
    <property type="match status" value="1"/>
</dbReference>
<keyword evidence="17" id="KW-1185">Reference proteome</keyword>
<comment type="subcellular location">
    <subcellularLocation>
        <location evidence="1">Cell inner membrane</location>
        <topology evidence="1">Single-pass type II membrane protein</topology>
        <orientation evidence="1">Periplasmic side</orientation>
    </subcellularLocation>
</comment>
<dbReference type="STRING" id="92947.BVG79_00869"/>
<keyword evidence="7 14" id="KW-0472">Membrane</keyword>
<dbReference type="InterPro" id="IPR000297">
    <property type="entry name" value="PPIase_PpiC"/>
</dbReference>
<evidence type="ECO:0000256" key="14">
    <source>
        <dbReference type="SAM" id="Phobius"/>
    </source>
</evidence>
<evidence type="ECO:0000256" key="3">
    <source>
        <dbReference type="ARBA" id="ARBA00022475"/>
    </source>
</evidence>
<comment type="similarity">
    <text evidence="11">Belongs to the PpiD chaperone family.</text>
</comment>
<dbReference type="SUPFAM" id="SSF109998">
    <property type="entry name" value="Triger factor/SurA peptide-binding domain-like"/>
    <property type="match status" value="1"/>
</dbReference>
<keyword evidence="16" id="KW-0413">Isomerase</keyword>
<reference evidence="16 17" key="1">
    <citation type="submission" date="2017-02" db="EMBL/GenBank/DDBJ databases">
        <title>Ketogulonicigenium robustum SPU B003 Genome sequencing and assembly.</title>
        <authorList>
            <person name="Li Y."/>
            <person name="Liu L."/>
            <person name="Wang C."/>
            <person name="Zhang M."/>
            <person name="Zhang T."/>
            <person name="Zhang Y."/>
        </authorList>
    </citation>
    <scope>NUCLEOTIDE SEQUENCE [LARGE SCALE GENOMIC DNA]</scope>
    <source>
        <strain evidence="16 17">SPU_B003</strain>
    </source>
</reference>
<keyword evidence="6 14" id="KW-1133">Transmembrane helix</keyword>
<evidence type="ECO:0000256" key="10">
    <source>
        <dbReference type="ARBA" id="ARBA00031484"/>
    </source>
</evidence>
<dbReference type="KEGG" id="kro:BVG79_00869"/>
<evidence type="ECO:0000256" key="5">
    <source>
        <dbReference type="ARBA" id="ARBA00022692"/>
    </source>
</evidence>
<dbReference type="Gene3D" id="3.10.50.40">
    <property type="match status" value="1"/>
</dbReference>
<dbReference type="InterPro" id="IPR027304">
    <property type="entry name" value="Trigger_fact/SurA_dom_sf"/>
</dbReference>
<dbReference type="Gene3D" id="1.10.4030.10">
    <property type="entry name" value="Porin chaperone SurA, peptide-binding domain"/>
    <property type="match status" value="1"/>
</dbReference>
<feature type="transmembrane region" description="Helical" evidence="14">
    <location>
        <begin position="12"/>
        <end position="30"/>
    </location>
</feature>
<keyword evidence="3" id="KW-1003">Cell membrane</keyword>
<dbReference type="Pfam" id="PF13624">
    <property type="entry name" value="SurA_N_3"/>
    <property type="match status" value="1"/>
</dbReference>
<evidence type="ECO:0000313" key="16">
    <source>
        <dbReference type="EMBL" id="ARO14221.1"/>
    </source>
</evidence>
<evidence type="ECO:0000256" key="2">
    <source>
        <dbReference type="ARBA" id="ARBA00018370"/>
    </source>
</evidence>
<dbReference type="GO" id="GO:0005886">
    <property type="term" value="C:plasma membrane"/>
    <property type="evidence" value="ECO:0007669"/>
    <property type="project" value="UniProtKB-SubCell"/>
</dbReference>
<evidence type="ECO:0000256" key="8">
    <source>
        <dbReference type="ARBA" id="ARBA00023186"/>
    </source>
</evidence>
<sequence>MAKEKRTNPFVWGGFILIAVGLVGVGGVGLTGNVRNIGTVGDKVITAQEYQGAISQAMQQWRGMLGNTMTFAQFQQFGGQNMALEQLVQDRALENEASRIGLSVGDANVARQIAQFPVFQDLAGQFSVVNYRAALRNAGLTEGMFETSQRDALSSNVLGSAVSAGVQMPALYAETLARHRAERRTVTWATVSAANITETFGAPTEEQLQAYHDAHPEVFTQPEVRRVTFAALTPEMAAESVDISHADLQALYQQRESTYVLPERRIVDRLMFNSDADAQAALERIQSGAATFEDIVTEMGFTLAEIDQGEMTQDALGDAGAAVFAANVGDVVGPLPTRFGAALFRVNVDFPAETTPFEDVRDELRGELASAQAGRIIAQERNGLTDLIAGGATIEDIANLSQLQLQTMDWQEGSTEGFASYEPFRAAVAAAQVGDFPTVTALPDGGIFVLRLDEIIPPHVQSVDDMRAYAEVMWRFQQTKDAVAAEATRLADALRAGSDFADLGLDPVTEPPLTRTDVVPGTPPTTMTTAFTLGRGDITTLDNEGTFVILRLDAIAAADEADPAYVADRDNLVQTLNNTLMGDVMQSYGGTVRENTPVRLNETAISAVNTGF</sequence>
<dbReference type="EMBL" id="CP019937">
    <property type="protein sequence ID" value="ARO14221.1"/>
    <property type="molecule type" value="Genomic_DNA"/>
</dbReference>
<keyword evidence="5 14" id="KW-0812">Transmembrane</keyword>
<gene>
    <name evidence="16" type="primary">ppiD</name>
    <name evidence="16" type="ORF">BVG79_00869</name>
</gene>
<evidence type="ECO:0000256" key="11">
    <source>
        <dbReference type="ARBA" id="ARBA00038408"/>
    </source>
</evidence>
<evidence type="ECO:0000256" key="7">
    <source>
        <dbReference type="ARBA" id="ARBA00023136"/>
    </source>
</evidence>
<name>A0A1W6NYH0_9RHOB</name>
<organism evidence="16 17">
    <name type="scientific">Ketogulonicigenium robustum</name>
    <dbReference type="NCBI Taxonomy" id="92947"/>
    <lineage>
        <taxon>Bacteria</taxon>
        <taxon>Pseudomonadati</taxon>
        <taxon>Pseudomonadota</taxon>
        <taxon>Alphaproteobacteria</taxon>
        <taxon>Rhodobacterales</taxon>
        <taxon>Roseobacteraceae</taxon>
        <taxon>Ketogulonicigenium</taxon>
    </lineage>
</organism>
<evidence type="ECO:0000256" key="9">
    <source>
        <dbReference type="ARBA" id="ARBA00030642"/>
    </source>
</evidence>
<dbReference type="Proteomes" id="UP000242447">
    <property type="component" value="Chromosome"/>
</dbReference>